<protein>
    <submittedName>
        <fullName evidence="1">Uncharacterized protein</fullName>
    </submittedName>
</protein>
<evidence type="ECO:0000313" key="2">
    <source>
        <dbReference type="Proteomes" id="UP000294933"/>
    </source>
</evidence>
<name>A0A4Y7PJA4_9AGAM</name>
<evidence type="ECO:0000313" key="1">
    <source>
        <dbReference type="EMBL" id="TDL14629.1"/>
    </source>
</evidence>
<proteinExistence type="predicted"/>
<accession>A0A4Y7PJA4</accession>
<dbReference type="AlphaFoldDB" id="A0A4Y7PJA4"/>
<dbReference type="OrthoDB" id="2611509at2759"/>
<gene>
    <name evidence="1" type="ORF">BD410DRAFT_845858</name>
</gene>
<reference evidence="1 2" key="1">
    <citation type="submission" date="2018-06" db="EMBL/GenBank/DDBJ databases">
        <title>A transcriptomic atlas of mushroom development highlights an independent origin of complex multicellularity.</title>
        <authorList>
            <consortium name="DOE Joint Genome Institute"/>
            <person name="Krizsan K."/>
            <person name="Almasi E."/>
            <person name="Merenyi Z."/>
            <person name="Sahu N."/>
            <person name="Viragh M."/>
            <person name="Koszo T."/>
            <person name="Mondo S."/>
            <person name="Kiss B."/>
            <person name="Balint B."/>
            <person name="Kues U."/>
            <person name="Barry K."/>
            <person name="Hegedus J.C."/>
            <person name="Henrissat B."/>
            <person name="Johnson J."/>
            <person name="Lipzen A."/>
            <person name="Ohm R."/>
            <person name="Nagy I."/>
            <person name="Pangilinan J."/>
            <person name="Yan J."/>
            <person name="Xiong Y."/>
            <person name="Grigoriev I.V."/>
            <person name="Hibbett D.S."/>
            <person name="Nagy L.G."/>
        </authorList>
    </citation>
    <scope>NUCLEOTIDE SEQUENCE [LARGE SCALE GENOMIC DNA]</scope>
    <source>
        <strain evidence="1 2">SZMC22713</strain>
    </source>
</reference>
<dbReference type="EMBL" id="ML170320">
    <property type="protein sequence ID" value="TDL14629.1"/>
    <property type="molecule type" value="Genomic_DNA"/>
</dbReference>
<dbReference type="VEuPathDB" id="FungiDB:BD410DRAFT_845858"/>
<dbReference type="Proteomes" id="UP000294933">
    <property type="component" value="Unassembled WGS sequence"/>
</dbReference>
<organism evidence="1 2">
    <name type="scientific">Rickenella mellea</name>
    <dbReference type="NCBI Taxonomy" id="50990"/>
    <lineage>
        <taxon>Eukaryota</taxon>
        <taxon>Fungi</taxon>
        <taxon>Dikarya</taxon>
        <taxon>Basidiomycota</taxon>
        <taxon>Agaricomycotina</taxon>
        <taxon>Agaricomycetes</taxon>
        <taxon>Hymenochaetales</taxon>
        <taxon>Rickenellaceae</taxon>
        <taxon>Rickenella</taxon>
    </lineage>
</organism>
<keyword evidence="2" id="KW-1185">Reference proteome</keyword>
<sequence length="248" mass="28061">MATGLHEASDFAAYRRTHVFKFPCCLCPFLSERLGQVERSKLYTESAVYLTKEGPYKHKYVAQCAKGRCGYLVPLETIFPLTSVQLKKYPRCALDDPAPGPIWHYTEMSTEIICRRVPPVKNTTPGPARGLKRTYTTAAAMFLDAQVFSPSPPRVRAKFTFTTDTVPVRAATSFNLFGPAPENREPKLETWQYLKLKAVDEKFRHLFAKCANCGVLKKRAGFHVCVPPEVIDLTEDDLEDEAMDWMLT</sequence>